<protein>
    <submittedName>
        <fullName evidence="1">Uncharacterized protein</fullName>
    </submittedName>
</protein>
<accession>A0ABY6LJ02</accession>
<dbReference type="EMBL" id="CP092881">
    <property type="protein sequence ID" value="UYV80614.1"/>
    <property type="molecule type" value="Genomic_DNA"/>
</dbReference>
<organism evidence="1 2">
    <name type="scientific">Cordylochernes scorpioides</name>
    <dbReference type="NCBI Taxonomy" id="51811"/>
    <lineage>
        <taxon>Eukaryota</taxon>
        <taxon>Metazoa</taxon>
        <taxon>Ecdysozoa</taxon>
        <taxon>Arthropoda</taxon>
        <taxon>Chelicerata</taxon>
        <taxon>Arachnida</taxon>
        <taxon>Pseudoscorpiones</taxon>
        <taxon>Cheliferoidea</taxon>
        <taxon>Chernetidae</taxon>
        <taxon>Cordylochernes</taxon>
    </lineage>
</organism>
<name>A0ABY6LJ02_9ARAC</name>
<keyword evidence="2" id="KW-1185">Reference proteome</keyword>
<evidence type="ECO:0000313" key="2">
    <source>
        <dbReference type="Proteomes" id="UP001235939"/>
    </source>
</evidence>
<reference evidence="1 2" key="1">
    <citation type="submission" date="2022-01" db="EMBL/GenBank/DDBJ databases">
        <title>A chromosomal length assembly of Cordylochernes scorpioides.</title>
        <authorList>
            <person name="Zeh D."/>
            <person name="Zeh J."/>
        </authorList>
    </citation>
    <scope>NUCLEOTIDE SEQUENCE [LARGE SCALE GENOMIC DNA]</scope>
    <source>
        <strain evidence="1">IN4F17</strain>
        <tissue evidence="1">Whole Body</tissue>
    </source>
</reference>
<dbReference type="Proteomes" id="UP001235939">
    <property type="component" value="Chromosome 19"/>
</dbReference>
<evidence type="ECO:0000313" key="1">
    <source>
        <dbReference type="EMBL" id="UYV80614.1"/>
    </source>
</evidence>
<gene>
    <name evidence="1" type="ORF">LAZ67_19001021</name>
</gene>
<sequence length="112" mass="12888">MTLKGRRFSSTSEVIENATVELNKLRKIDFYVSDTLSLTCARRNVWPLGMHRICRFLLGSPLPRVKELHLCFLSSCGIRPILKQDMLLSVTVWRRLIESSNAVVHLDEESED</sequence>
<proteinExistence type="predicted"/>